<evidence type="ECO:0000259" key="3">
    <source>
        <dbReference type="PROSITE" id="PS50043"/>
    </source>
</evidence>
<feature type="domain" description="HTH luxR-type" evidence="3">
    <location>
        <begin position="132"/>
        <end position="197"/>
    </location>
</feature>
<dbReference type="GO" id="GO:0000160">
    <property type="term" value="P:phosphorelay signal transduction system"/>
    <property type="evidence" value="ECO:0007669"/>
    <property type="project" value="InterPro"/>
</dbReference>
<proteinExistence type="predicted"/>
<dbReference type="InterPro" id="IPR036388">
    <property type="entry name" value="WH-like_DNA-bd_sf"/>
</dbReference>
<dbReference type="PROSITE" id="PS50043">
    <property type="entry name" value="HTH_LUXR_2"/>
    <property type="match status" value="1"/>
</dbReference>
<dbReference type="InterPro" id="IPR016032">
    <property type="entry name" value="Sig_transdc_resp-reg_C-effctor"/>
</dbReference>
<organism evidence="5 6">
    <name type="scientific">Aquabacterium soli</name>
    <dbReference type="NCBI Taxonomy" id="2493092"/>
    <lineage>
        <taxon>Bacteria</taxon>
        <taxon>Pseudomonadati</taxon>
        <taxon>Pseudomonadota</taxon>
        <taxon>Betaproteobacteria</taxon>
        <taxon>Burkholderiales</taxon>
        <taxon>Aquabacterium</taxon>
    </lineage>
</organism>
<keyword evidence="2" id="KW-0597">Phosphoprotein</keyword>
<dbReference type="CDD" id="cd06170">
    <property type="entry name" value="LuxR_C_like"/>
    <property type="match status" value="1"/>
</dbReference>
<reference evidence="5 6" key="1">
    <citation type="submission" date="2018-12" db="EMBL/GenBank/DDBJ databases">
        <title>The whole draft genome of Aquabacterium sp. SJQ9.</title>
        <authorList>
            <person name="Sun L."/>
            <person name="Gao X."/>
            <person name="Chen W."/>
            <person name="Huang K."/>
        </authorList>
    </citation>
    <scope>NUCLEOTIDE SEQUENCE [LARGE SCALE GENOMIC DNA]</scope>
    <source>
        <strain evidence="5 6">SJQ9</strain>
    </source>
</reference>
<dbReference type="GO" id="GO:0006355">
    <property type="term" value="P:regulation of DNA-templated transcription"/>
    <property type="evidence" value="ECO:0007669"/>
    <property type="project" value="InterPro"/>
</dbReference>
<comment type="caution">
    <text evidence="5">The sequence shown here is derived from an EMBL/GenBank/DDBJ whole genome shotgun (WGS) entry which is preliminary data.</text>
</comment>
<evidence type="ECO:0000259" key="4">
    <source>
        <dbReference type="PROSITE" id="PS50110"/>
    </source>
</evidence>
<protein>
    <submittedName>
        <fullName evidence="5">DNA-binding response regulator</fullName>
    </submittedName>
</protein>
<gene>
    <name evidence="5" type="ORF">EIP75_00760</name>
</gene>
<dbReference type="PANTHER" id="PTHR45566">
    <property type="entry name" value="HTH-TYPE TRANSCRIPTIONAL REGULATOR YHJB-RELATED"/>
    <property type="match status" value="1"/>
</dbReference>
<dbReference type="RefSeq" id="WP_125241307.1">
    <property type="nucleotide sequence ID" value="NZ_RSED01000001.1"/>
</dbReference>
<dbReference type="Pfam" id="PF00196">
    <property type="entry name" value="GerE"/>
    <property type="match status" value="1"/>
</dbReference>
<dbReference type="InterPro" id="IPR011006">
    <property type="entry name" value="CheY-like_superfamily"/>
</dbReference>
<dbReference type="PROSITE" id="PS50110">
    <property type="entry name" value="RESPONSE_REGULATORY"/>
    <property type="match status" value="1"/>
</dbReference>
<accession>A0A3R8S502</accession>
<dbReference type="GO" id="GO:0003677">
    <property type="term" value="F:DNA binding"/>
    <property type="evidence" value="ECO:0007669"/>
    <property type="project" value="UniProtKB-KW"/>
</dbReference>
<dbReference type="SMART" id="SM00448">
    <property type="entry name" value="REC"/>
    <property type="match status" value="1"/>
</dbReference>
<dbReference type="InterPro" id="IPR051015">
    <property type="entry name" value="EvgA-like"/>
</dbReference>
<dbReference type="InterPro" id="IPR000792">
    <property type="entry name" value="Tscrpt_reg_LuxR_C"/>
</dbReference>
<keyword evidence="6" id="KW-1185">Reference proteome</keyword>
<feature type="domain" description="Response regulatory" evidence="4">
    <location>
        <begin position="3"/>
        <end position="120"/>
    </location>
</feature>
<dbReference type="Gene3D" id="3.40.50.2300">
    <property type="match status" value="1"/>
</dbReference>
<dbReference type="Gene3D" id="1.10.10.10">
    <property type="entry name" value="Winged helix-like DNA-binding domain superfamily/Winged helix DNA-binding domain"/>
    <property type="match status" value="1"/>
</dbReference>
<dbReference type="EMBL" id="RSED01000001">
    <property type="protein sequence ID" value="RRS06164.1"/>
    <property type="molecule type" value="Genomic_DNA"/>
</dbReference>
<keyword evidence="1 5" id="KW-0238">DNA-binding</keyword>
<dbReference type="Proteomes" id="UP000269265">
    <property type="component" value="Unassembled WGS sequence"/>
</dbReference>
<dbReference type="SMART" id="SM00421">
    <property type="entry name" value="HTH_LUXR"/>
    <property type="match status" value="1"/>
</dbReference>
<dbReference type="OrthoDB" id="3374006at2"/>
<evidence type="ECO:0000256" key="2">
    <source>
        <dbReference type="PROSITE-ProRule" id="PRU00169"/>
    </source>
</evidence>
<dbReference type="SUPFAM" id="SSF52172">
    <property type="entry name" value="CheY-like"/>
    <property type="match status" value="1"/>
</dbReference>
<dbReference type="PANTHER" id="PTHR45566:SF1">
    <property type="entry name" value="HTH-TYPE TRANSCRIPTIONAL REGULATOR YHJB-RELATED"/>
    <property type="match status" value="1"/>
</dbReference>
<name>A0A3R8S502_9BURK</name>
<evidence type="ECO:0000313" key="5">
    <source>
        <dbReference type="EMBL" id="RRS06164.1"/>
    </source>
</evidence>
<dbReference type="AlphaFoldDB" id="A0A3R8S502"/>
<evidence type="ECO:0000313" key="6">
    <source>
        <dbReference type="Proteomes" id="UP000269265"/>
    </source>
</evidence>
<evidence type="ECO:0000256" key="1">
    <source>
        <dbReference type="ARBA" id="ARBA00023125"/>
    </source>
</evidence>
<feature type="modified residue" description="4-aspartylphosphate" evidence="2">
    <location>
        <position position="55"/>
    </location>
</feature>
<sequence length="199" mass="21527">MYTLLFVDDHPLYREGVRRALSDATPDLRILLADGHASALQVLSADQDIDLCLSDFQLPDGDGLALLGQVARRHPTVARGLLCGAPDPAMARQAQVLGCVACLSKDRDIASLGEALRSLFEGGSVYDVAPAAELSVVSLSDKRKEILRLAAKGLSNKEISALVGISERTVKDHWSYIFEQMGVSNRTEAVSQALRERLL</sequence>
<dbReference type="Pfam" id="PF00072">
    <property type="entry name" value="Response_reg"/>
    <property type="match status" value="1"/>
</dbReference>
<dbReference type="SUPFAM" id="SSF46894">
    <property type="entry name" value="C-terminal effector domain of the bipartite response regulators"/>
    <property type="match status" value="1"/>
</dbReference>
<dbReference type="InterPro" id="IPR001789">
    <property type="entry name" value="Sig_transdc_resp-reg_receiver"/>
</dbReference>
<dbReference type="PRINTS" id="PR00038">
    <property type="entry name" value="HTHLUXR"/>
</dbReference>